<dbReference type="Gene3D" id="3.30.70.1290">
    <property type="entry name" value="Transposase IS200-like"/>
    <property type="match status" value="1"/>
</dbReference>
<dbReference type="SUPFAM" id="SSF143422">
    <property type="entry name" value="Transposase IS200-like"/>
    <property type="match status" value="1"/>
</dbReference>
<organism evidence="2 3">
    <name type="scientific">Algoriphagus aquimarinus</name>
    <dbReference type="NCBI Taxonomy" id="237018"/>
    <lineage>
        <taxon>Bacteria</taxon>
        <taxon>Pseudomonadati</taxon>
        <taxon>Bacteroidota</taxon>
        <taxon>Cytophagia</taxon>
        <taxon>Cytophagales</taxon>
        <taxon>Cyclobacteriaceae</taxon>
        <taxon>Algoriphagus</taxon>
    </lineage>
</organism>
<dbReference type="Proteomes" id="UP000198790">
    <property type="component" value="Unassembled WGS sequence"/>
</dbReference>
<keyword evidence="3" id="KW-1185">Reference proteome</keyword>
<dbReference type="AlphaFoldDB" id="A0A1I1C5R9"/>
<dbReference type="STRING" id="237018.SAMN04489723_1232"/>
<dbReference type="GO" id="GO:0003677">
    <property type="term" value="F:DNA binding"/>
    <property type="evidence" value="ECO:0007669"/>
    <property type="project" value="InterPro"/>
</dbReference>
<evidence type="ECO:0000313" key="3">
    <source>
        <dbReference type="Proteomes" id="UP000198790"/>
    </source>
</evidence>
<dbReference type="EMBL" id="FOKK01000023">
    <property type="protein sequence ID" value="SFB57901.1"/>
    <property type="molecule type" value="Genomic_DNA"/>
</dbReference>
<dbReference type="PANTHER" id="PTHR33360">
    <property type="entry name" value="TRANSPOSASE FOR INSERTION SEQUENCE ELEMENT IS200"/>
    <property type="match status" value="1"/>
</dbReference>
<dbReference type="OrthoDB" id="9797997at2"/>
<evidence type="ECO:0000259" key="1">
    <source>
        <dbReference type="SMART" id="SM01321"/>
    </source>
</evidence>
<dbReference type="Pfam" id="PF01797">
    <property type="entry name" value="Y1_Tnp"/>
    <property type="match status" value="1"/>
</dbReference>
<accession>A0A1I1C5R9</accession>
<gene>
    <name evidence="2" type="ORF">SAMN04489723_1232</name>
</gene>
<name>A0A1I1C5R9_9BACT</name>
<dbReference type="InterPro" id="IPR036515">
    <property type="entry name" value="Transposase_17_sf"/>
</dbReference>
<dbReference type="PANTHER" id="PTHR33360:SF2">
    <property type="entry name" value="TRANSPOSASE FOR INSERTION SEQUENCE ELEMENT IS200"/>
    <property type="match status" value="1"/>
</dbReference>
<dbReference type="RefSeq" id="WP_092901071.1">
    <property type="nucleotide sequence ID" value="NZ_CAXBKE010000060.1"/>
</dbReference>
<reference evidence="2 3" key="1">
    <citation type="submission" date="2016-10" db="EMBL/GenBank/DDBJ databases">
        <authorList>
            <person name="de Groot N.N."/>
        </authorList>
    </citation>
    <scope>NUCLEOTIDE SEQUENCE [LARGE SCALE GENOMIC DNA]</scope>
    <source>
        <strain evidence="2 3">DSM 23399</strain>
    </source>
</reference>
<proteinExistence type="predicted"/>
<feature type="domain" description="Transposase IS200-like" evidence="1">
    <location>
        <begin position="4"/>
        <end position="117"/>
    </location>
</feature>
<dbReference type="NCBIfam" id="NF033573">
    <property type="entry name" value="transpos_IS200"/>
    <property type="match status" value="1"/>
</dbReference>
<dbReference type="GO" id="GO:0004803">
    <property type="term" value="F:transposase activity"/>
    <property type="evidence" value="ECO:0007669"/>
    <property type="project" value="InterPro"/>
</dbReference>
<protein>
    <submittedName>
        <fullName evidence="2">REP element-mobilizing transposase RayT</fullName>
    </submittedName>
</protein>
<dbReference type="SMART" id="SM01321">
    <property type="entry name" value="Y1_Tnp"/>
    <property type="match status" value="1"/>
</dbReference>
<dbReference type="GO" id="GO:0006313">
    <property type="term" value="P:DNA transposition"/>
    <property type="evidence" value="ECO:0007669"/>
    <property type="project" value="InterPro"/>
</dbReference>
<dbReference type="InterPro" id="IPR002686">
    <property type="entry name" value="Transposase_17"/>
</dbReference>
<evidence type="ECO:0000313" key="2">
    <source>
        <dbReference type="EMBL" id="SFB57901.1"/>
    </source>
</evidence>
<sequence>MTSYRQMFYHVIFHTKSSKPTLDADAKDVYNYLWGIVKNKKSKLYQINGIENHIHLLVDIHPTIAVADFMQDLKAYSSAWIKQSKNHSKFTGWADGYGCFTSSVHDKDRLINYIKIQKEHHTTETFEEEYRRLLIENGIEIDERYFLK</sequence>